<gene>
    <name evidence="4" type="primary">LOC108837359</name>
</gene>
<dbReference type="RefSeq" id="XP_056854879.1">
    <property type="nucleotide sequence ID" value="XM_056998899.1"/>
</dbReference>
<feature type="compositionally biased region" description="Basic and acidic residues" evidence="2">
    <location>
        <begin position="160"/>
        <end position="181"/>
    </location>
</feature>
<dbReference type="OrthoDB" id="1103597at2759"/>
<feature type="compositionally biased region" description="Acidic residues" evidence="2">
    <location>
        <begin position="500"/>
        <end position="509"/>
    </location>
</feature>
<feature type="compositionally biased region" description="Polar residues" evidence="2">
    <location>
        <begin position="97"/>
        <end position="111"/>
    </location>
</feature>
<dbReference type="AlphaFoldDB" id="A0A9W3CTW7"/>
<sequence>KSKDPVKLSSKLTRALYRKLQHSPNTWVAYTTSRVGSARFPERYQASFPDSVTVAGLEVSEGDSILEVSSGASTSSKTQSQKMPIQPSFRSRGRSTKAASSSRGSDKNQGGSFLDSVKEVLDEGGSAPAKGVVSSEPKVQEVGLPSEVPMTEADPQVMRDPPESEPPRNKRSRTDQVDRPSRSSSSSSRGGTVGWNFSHSKPGSVLDDPWGLATLMRHMKSPGCPLPSISNITHKDEYVDIAHHMGQLAGAINRAQFKFEDAVHNAPSAEELAQVTELVKANKTELNQTRALISDLQAEVKRLGSKCDAQQGTIESQLIDLQVKNRKIGELDAARKIAEYQVKELISTSQNSQKNKEAEVRLAVRRGKKEVAEAYNKILVIVKEKFSKKKDEVDLLVHAQEIQANTELLKDILDGEIKSTQDEYDNLVALMPEAVAAYEKAQVSDFSIGKLPLPQLSESSGTFEINMFNLSFSGEFGSNLGLVGSYSAPVETASGGSDKEMEEVPEEEDPAGKGAEKSSDDKEV</sequence>
<name>A0A9W3CTW7_RAPSA</name>
<evidence type="ECO:0000313" key="4">
    <source>
        <dbReference type="RefSeq" id="XP_056854879.1"/>
    </source>
</evidence>
<evidence type="ECO:0000313" key="3">
    <source>
        <dbReference type="Proteomes" id="UP000504610"/>
    </source>
</evidence>
<dbReference type="GeneID" id="108837359"/>
<evidence type="ECO:0000256" key="1">
    <source>
        <dbReference type="SAM" id="Coils"/>
    </source>
</evidence>
<organism evidence="3 4">
    <name type="scientific">Raphanus sativus</name>
    <name type="common">Radish</name>
    <name type="synonym">Raphanus raphanistrum var. sativus</name>
    <dbReference type="NCBI Taxonomy" id="3726"/>
    <lineage>
        <taxon>Eukaryota</taxon>
        <taxon>Viridiplantae</taxon>
        <taxon>Streptophyta</taxon>
        <taxon>Embryophyta</taxon>
        <taxon>Tracheophyta</taxon>
        <taxon>Spermatophyta</taxon>
        <taxon>Magnoliopsida</taxon>
        <taxon>eudicotyledons</taxon>
        <taxon>Gunneridae</taxon>
        <taxon>Pentapetalae</taxon>
        <taxon>rosids</taxon>
        <taxon>malvids</taxon>
        <taxon>Brassicales</taxon>
        <taxon>Brassicaceae</taxon>
        <taxon>Brassiceae</taxon>
        <taxon>Raphanus</taxon>
    </lineage>
</organism>
<dbReference type="Proteomes" id="UP000504610">
    <property type="component" value="Unplaced"/>
</dbReference>
<keyword evidence="1" id="KW-0175">Coiled coil</keyword>
<feature type="compositionally biased region" description="Low complexity" evidence="2">
    <location>
        <begin position="69"/>
        <end position="82"/>
    </location>
</feature>
<keyword evidence="3" id="KW-1185">Reference proteome</keyword>
<dbReference type="Pfam" id="PF07794">
    <property type="entry name" value="DUF1633"/>
    <property type="match status" value="1"/>
</dbReference>
<feature type="region of interest" description="Disordered" evidence="2">
    <location>
        <begin position="487"/>
        <end position="524"/>
    </location>
</feature>
<proteinExistence type="predicted"/>
<feature type="coiled-coil region" evidence="1">
    <location>
        <begin position="279"/>
        <end position="306"/>
    </location>
</feature>
<feature type="compositionally biased region" description="Basic and acidic residues" evidence="2">
    <location>
        <begin position="510"/>
        <end position="524"/>
    </location>
</feature>
<feature type="non-terminal residue" evidence="4">
    <location>
        <position position="1"/>
    </location>
</feature>
<dbReference type="InterPro" id="IPR012436">
    <property type="entry name" value="DUF1633"/>
</dbReference>
<evidence type="ECO:0000256" key="2">
    <source>
        <dbReference type="SAM" id="MobiDB-lite"/>
    </source>
</evidence>
<reference evidence="4" key="1">
    <citation type="submission" date="2025-08" db="UniProtKB">
        <authorList>
            <consortium name="RefSeq"/>
        </authorList>
    </citation>
    <scope>IDENTIFICATION</scope>
    <source>
        <tissue evidence="4">Leaf</tissue>
    </source>
</reference>
<accession>A0A9W3CTW7</accession>
<dbReference type="KEGG" id="rsz:108837359"/>
<protein>
    <submittedName>
        <fullName evidence="4">Uncharacterized protein LOC108837359</fullName>
    </submittedName>
</protein>
<feature type="region of interest" description="Disordered" evidence="2">
    <location>
        <begin position="68"/>
        <end position="200"/>
    </location>
</feature>